<keyword evidence="2" id="KW-0808">Transferase</keyword>
<keyword evidence="6" id="KW-0614">Plasmid</keyword>
<proteinExistence type="inferred from homology"/>
<accession>A0A4D7YS37</accession>
<dbReference type="Gene3D" id="1.10.1070.20">
    <property type="match status" value="1"/>
</dbReference>
<sequence>MAKVAAVLGVFMLDEKGGSVRAGTLTRDADGAVSFVVAESFLRDTTRPILSLGWYDPDSDQGTRERLASRGDKIGLHGRLPPWFSGLLPEGALRDLVMTEMGPGDHDEFDVLTRLGADLPGAVFIVPETAIPASAGPLDLGKVHGFKAPLPEGAVKFSLAGVQLKFTGNPDGDRLTAPARGETGRCIIKLGSERFPNLPETEFAAMQMASAIGVRTASCRLVSRDAIRDVPAELLQHSENVLVVDRFDRSAGGRIQIEDAGQVLGAVGDRKYTMGTTETVINMVRRFSTDHRDDVLEAVRRVVADVLLGNGDNHLKNWSFYFPQAGQIRLSPAYDIVPTVLYLPQDEMALRFVKTHNFDAVNLHRFERVASFIRLDPKLITREIEHAVRQALETWPKIAPKLLGSDFSDRILRRLGTLTLVHEVRLRIGL</sequence>
<evidence type="ECO:0000313" key="6">
    <source>
        <dbReference type="EMBL" id="QCL97838.1"/>
    </source>
</evidence>
<feature type="domain" description="HipA-like C-terminal" evidence="4">
    <location>
        <begin position="157"/>
        <end position="395"/>
    </location>
</feature>
<feature type="domain" description="HipA N-terminal subdomain 1" evidence="5">
    <location>
        <begin position="20"/>
        <end position="124"/>
    </location>
</feature>
<evidence type="ECO:0000256" key="1">
    <source>
        <dbReference type="ARBA" id="ARBA00010164"/>
    </source>
</evidence>
<gene>
    <name evidence="6" type="ORF">CFBP7129_26980</name>
</gene>
<protein>
    <submittedName>
        <fullName evidence="6">Type II toxin-antitoxin system HipA family toxin</fullName>
    </submittedName>
</protein>
<evidence type="ECO:0000256" key="3">
    <source>
        <dbReference type="ARBA" id="ARBA00022777"/>
    </source>
</evidence>
<dbReference type="InterPro" id="IPR017508">
    <property type="entry name" value="HipA_N1"/>
</dbReference>
<dbReference type="InterPro" id="IPR052028">
    <property type="entry name" value="HipA_Ser/Thr_kinase"/>
</dbReference>
<dbReference type="PANTHER" id="PTHR37419">
    <property type="entry name" value="SERINE/THREONINE-PROTEIN KINASE TOXIN HIPA"/>
    <property type="match status" value="1"/>
</dbReference>
<dbReference type="PANTHER" id="PTHR37419:SF1">
    <property type="entry name" value="SERINE_THREONINE-PROTEIN KINASE TOXIN HIPA"/>
    <property type="match status" value="1"/>
</dbReference>
<dbReference type="Pfam" id="PF13657">
    <property type="entry name" value="Couple_hipA"/>
    <property type="match status" value="1"/>
</dbReference>
<dbReference type="InterPro" id="IPR012893">
    <property type="entry name" value="HipA-like_C"/>
</dbReference>
<reference evidence="6 7" key="1">
    <citation type="submission" date="2019-04" db="EMBL/GenBank/DDBJ databases">
        <title>Complete genome sequence of Agrobacterium tumefaciens CFBP7129.</title>
        <authorList>
            <person name="Haryono M."/>
            <person name="Lin Y.-C."/>
            <person name="Lai E.-M."/>
            <person name="Kuo C.-H."/>
        </authorList>
    </citation>
    <scope>NUCLEOTIDE SEQUENCE [LARGE SCALE GENOMIC DNA]</scope>
    <source>
        <strain evidence="6 7">CFBP7129</strain>
        <plasmid evidence="7">patcfbp7129a</plasmid>
    </source>
</reference>
<name>A0A4D7YS37_AGRTU</name>
<dbReference type="GO" id="GO:0004674">
    <property type="term" value="F:protein serine/threonine kinase activity"/>
    <property type="evidence" value="ECO:0007669"/>
    <property type="project" value="TreeGrafter"/>
</dbReference>
<dbReference type="Proteomes" id="UP000298649">
    <property type="component" value="Plasmid pAtCFBP7129a"/>
</dbReference>
<geneLocation type="plasmid" evidence="7">
    <name>patcfbp7129a</name>
</geneLocation>
<evidence type="ECO:0000259" key="4">
    <source>
        <dbReference type="Pfam" id="PF07804"/>
    </source>
</evidence>
<comment type="similarity">
    <text evidence="1">Belongs to the HipA Ser/Thr kinase family.</text>
</comment>
<dbReference type="RefSeq" id="WP_137006176.1">
    <property type="nucleotide sequence ID" value="NZ_CP039924.1"/>
</dbReference>
<evidence type="ECO:0000259" key="5">
    <source>
        <dbReference type="Pfam" id="PF13657"/>
    </source>
</evidence>
<evidence type="ECO:0000313" key="7">
    <source>
        <dbReference type="Proteomes" id="UP000298649"/>
    </source>
</evidence>
<dbReference type="Pfam" id="PF07804">
    <property type="entry name" value="HipA_C"/>
    <property type="match status" value="1"/>
</dbReference>
<dbReference type="GO" id="GO:0005829">
    <property type="term" value="C:cytosol"/>
    <property type="evidence" value="ECO:0007669"/>
    <property type="project" value="TreeGrafter"/>
</dbReference>
<evidence type="ECO:0000256" key="2">
    <source>
        <dbReference type="ARBA" id="ARBA00022679"/>
    </source>
</evidence>
<organism evidence="6 7">
    <name type="scientific">Agrobacterium tumefaciens</name>
    <dbReference type="NCBI Taxonomy" id="358"/>
    <lineage>
        <taxon>Bacteria</taxon>
        <taxon>Pseudomonadati</taxon>
        <taxon>Pseudomonadota</taxon>
        <taxon>Alphaproteobacteria</taxon>
        <taxon>Hyphomicrobiales</taxon>
        <taxon>Rhizobiaceae</taxon>
        <taxon>Rhizobium/Agrobacterium group</taxon>
        <taxon>Agrobacterium</taxon>
        <taxon>Agrobacterium tumefaciens complex</taxon>
    </lineage>
</organism>
<keyword evidence="3" id="KW-0418">Kinase</keyword>
<dbReference type="AlphaFoldDB" id="A0A4D7YS37"/>
<dbReference type="EMBL" id="CP039924">
    <property type="protein sequence ID" value="QCL97838.1"/>
    <property type="molecule type" value="Genomic_DNA"/>
</dbReference>